<proteinExistence type="predicted"/>
<organism evidence="2 3">
    <name type="scientific">Paenibacillus polygoni</name>
    <dbReference type="NCBI Taxonomy" id="3050112"/>
    <lineage>
        <taxon>Bacteria</taxon>
        <taxon>Bacillati</taxon>
        <taxon>Bacillota</taxon>
        <taxon>Bacilli</taxon>
        <taxon>Bacillales</taxon>
        <taxon>Paenibacillaceae</taxon>
        <taxon>Paenibacillus</taxon>
    </lineage>
</organism>
<reference evidence="2 3" key="1">
    <citation type="submission" date="2023-06" db="EMBL/GenBank/DDBJ databases">
        <title>Paenibacillus polygonum sp. nov., an endophytic bacterium, isolated from Polygonum lapathifolium L. in Nanji Wetland National Nature Reserve, South of Poyang Lake, Jiangxi Province, China.</title>
        <authorList>
            <person name="Yu Z."/>
        </authorList>
    </citation>
    <scope>NUCLEOTIDE SEQUENCE [LARGE SCALE GENOMIC DNA]</scope>
    <source>
        <strain evidence="2 3">C31</strain>
    </source>
</reference>
<keyword evidence="1" id="KW-1133">Transmembrane helix</keyword>
<dbReference type="RefSeq" id="WP_285748301.1">
    <property type="nucleotide sequence ID" value="NZ_CP127162.1"/>
</dbReference>
<name>A0ABY8X605_9BACL</name>
<evidence type="ECO:0008006" key="4">
    <source>
        <dbReference type="Google" id="ProtNLM"/>
    </source>
</evidence>
<feature type="transmembrane region" description="Helical" evidence="1">
    <location>
        <begin position="12"/>
        <end position="29"/>
    </location>
</feature>
<accession>A0ABY8X605</accession>
<feature type="transmembrane region" description="Helical" evidence="1">
    <location>
        <begin position="41"/>
        <end position="66"/>
    </location>
</feature>
<gene>
    <name evidence="2" type="ORF">QPK24_09970</name>
</gene>
<evidence type="ECO:0000313" key="2">
    <source>
        <dbReference type="EMBL" id="WIV20962.1"/>
    </source>
</evidence>
<protein>
    <recommendedName>
        <fullName evidence="4">DUF304 domain-containing protein</fullName>
    </recommendedName>
</protein>
<evidence type="ECO:0000256" key="1">
    <source>
        <dbReference type="SAM" id="Phobius"/>
    </source>
</evidence>
<dbReference type="EMBL" id="CP127162">
    <property type="protein sequence ID" value="WIV20962.1"/>
    <property type="molecule type" value="Genomic_DNA"/>
</dbReference>
<sequence length="161" mass="19187">MSEQIHVVRRKRDIAVVVCFIPLLSSYIYSLVRNSTLEIPLLLYVLSVCCYMYVIGLFGYKLFLILRYSFRYYPLRFVELELLPGSFRLGSCSVKTSEIEAIRIDGYWNSTIGVKLKGRKQIPLHLRMKYQNTLQEDEIMKELRTWSEIHQIPIQYKRIFY</sequence>
<keyword evidence="1" id="KW-0472">Membrane</keyword>
<keyword evidence="3" id="KW-1185">Reference proteome</keyword>
<evidence type="ECO:0000313" key="3">
    <source>
        <dbReference type="Proteomes" id="UP001236415"/>
    </source>
</evidence>
<keyword evidence="1" id="KW-0812">Transmembrane</keyword>
<dbReference type="Proteomes" id="UP001236415">
    <property type="component" value="Chromosome"/>
</dbReference>